<keyword evidence="2 4" id="KW-0238">DNA-binding</keyword>
<organism evidence="6 7">
    <name type="scientific">Phenylobacterium koreense</name>
    <dbReference type="NCBI Taxonomy" id="266125"/>
    <lineage>
        <taxon>Bacteria</taxon>
        <taxon>Pseudomonadati</taxon>
        <taxon>Pseudomonadota</taxon>
        <taxon>Alphaproteobacteria</taxon>
        <taxon>Caulobacterales</taxon>
        <taxon>Caulobacteraceae</taxon>
        <taxon>Phenylobacterium</taxon>
    </lineage>
</organism>
<evidence type="ECO:0000256" key="1">
    <source>
        <dbReference type="ARBA" id="ARBA00023015"/>
    </source>
</evidence>
<dbReference type="Pfam" id="PF13305">
    <property type="entry name" value="TetR_C_33"/>
    <property type="match status" value="1"/>
</dbReference>
<dbReference type="PANTHER" id="PTHR30055">
    <property type="entry name" value="HTH-TYPE TRANSCRIPTIONAL REGULATOR RUTR"/>
    <property type="match status" value="1"/>
</dbReference>
<evidence type="ECO:0000256" key="4">
    <source>
        <dbReference type="PROSITE-ProRule" id="PRU00335"/>
    </source>
</evidence>
<dbReference type="InterPro" id="IPR001647">
    <property type="entry name" value="HTH_TetR"/>
</dbReference>
<dbReference type="Gene3D" id="1.10.357.10">
    <property type="entry name" value="Tetracycline Repressor, domain 2"/>
    <property type="match status" value="1"/>
</dbReference>
<feature type="domain" description="HTH tetR-type" evidence="5">
    <location>
        <begin position="1"/>
        <end position="57"/>
    </location>
</feature>
<sequence>MKALTAASEVLATQGVENLNLRAIAEAADMGIASIYHYFENKEDILLNLALIGYERLTQDIEHYEPDAPSPISGGARAFFGFAERQPALFALMFDEQLMSRHETLREAENAAFKAYEAVVEADGRIGPEHQAKAAFALWALGRGMASILASYPDGRPPADVAEKLFKGAAYLLSTRA</sequence>
<keyword evidence="1" id="KW-0805">Transcription regulation</keyword>
<dbReference type="SUPFAM" id="SSF48498">
    <property type="entry name" value="Tetracyclin repressor-like, C-terminal domain"/>
    <property type="match status" value="1"/>
</dbReference>
<dbReference type="SUPFAM" id="SSF46689">
    <property type="entry name" value="Homeodomain-like"/>
    <property type="match status" value="1"/>
</dbReference>
<evidence type="ECO:0000256" key="3">
    <source>
        <dbReference type="ARBA" id="ARBA00023163"/>
    </source>
</evidence>
<dbReference type="PRINTS" id="PR00455">
    <property type="entry name" value="HTHTETR"/>
</dbReference>
<dbReference type="InterPro" id="IPR036271">
    <property type="entry name" value="Tet_transcr_reg_TetR-rel_C_sf"/>
</dbReference>
<keyword evidence="3" id="KW-0804">Transcription</keyword>
<evidence type="ECO:0000256" key="2">
    <source>
        <dbReference type="ARBA" id="ARBA00023125"/>
    </source>
</evidence>
<gene>
    <name evidence="6" type="ORF">ABID41_000880</name>
</gene>
<dbReference type="EMBL" id="JBEPLU010000001">
    <property type="protein sequence ID" value="MET3525785.1"/>
    <property type="molecule type" value="Genomic_DNA"/>
</dbReference>
<feature type="DNA-binding region" description="H-T-H motif" evidence="4">
    <location>
        <begin position="20"/>
        <end position="39"/>
    </location>
</feature>
<proteinExistence type="predicted"/>
<reference evidence="6 7" key="1">
    <citation type="submission" date="2024-06" db="EMBL/GenBank/DDBJ databases">
        <title>Genomic Encyclopedia of Type Strains, Phase IV (KMG-IV): sequencing the most valuable type-strain genomes for metagenomic binning, comparative biology and taxonomic classification.</title>
        <authorList>
            <person name="Goeker M."/>
        </authorList>
    </citation>
    <scope>NUCLEOTIDE SEQUENCE [LARGE SCALE GENOMIC DNA]</scope>
    <source>
        <strain evidence="6 7">DSM 17809</strain>
    </source>
</reference>
<evidence type="ECO:0000313" key="6">
    <source>
        <dbReference type="EMBL" id="MET3525785.1"/>
    </source>
</evidence>
<name>A0ABV2EFH1_9CAUL</name>
<dbReference type="InterPro" id="IPR050109">
    <property type="entry name" value="HTH-type_TetR-like_transc_reg"/>
</dbReference>
<dbReference type="Pfam" id="PF00440">
    <property type="entry name" value="TetR_N"/>
    <property type="match status" value="1"/>
</dbReference>
<dbReference type="PROSITE" id="PS50977">
    <property type="entry name" value="HTH_TETR_2"/>
    <property type="match status" value="1"/>
</dbReference>
<dbReference type="InterPro" id="IPR009057">
    <property type="entry name" value="Homeodomain-like_sf"/>
</dbReference>
<evidence type="ECO:0000259" key="5">
    <source>
        <dbReference type="PROSITE" id="PS50977"/>
    </source>
</evidence>
<dbReference type="RefSeq" id="WP_331932675.1">
    <property type="nucleotide sequence ID" value="NZ_JBEPLU010000001.1"/>
</dbReference>
<dbReference type="InterPro" id="IPR025996">
    <property type="entry name" value="MT1864/Rv1816-like_C"/>
</dbReference>
<evidence type="ECO:0000313" key="7">
    <source>
        <dbReference type="Proteomes" id="UP001549110"/>
    </source>
</evidence>
<comment type="caution">
    <text evidence="6">The sequence shown here is derived from an EMBL/GenBank/DDBJ whole genome shotgun (WGS) entry which is preliminary data.</text>
</comment>
<dbReference type="Proteomes" id="UP001549110">
    <property type="component" value="Unassembled WGS sequence"/>
</dbReference>
<accession>A0ABV2EFH1</accession>
<dbReference type="PANTHER" id="PTHR30055:SF220">
    <property type="entry name" value="TETR-FAMILY REGULATORY PROTEIN"/>
    <property type="match status" value="1"/>
</dbReference>
<keyword evidence="7" id="KW-1185">Reference proteome</keyword>
<protein>
    <submittedName>
        <fullName evidence="6">AcrR family transcriptional regulator</fullName>
    </submittedName>
</protein>